<accession>A0A7L4ZEZ6</accession>
<keyword evidence="4" id="KW-0547">Nucleotide-binding</keyword>
<dbReference type="PANTHER" id="PTHR42711:SF5">
    <property type="entry name" value="ABC TRANSPORTER ATP-BINDING PROTEIN NATA"/>
    <property type="match status" value="1"/>
</dbReference>
<dbReference type="PANTHER" id="PTHR42711">
    <property type="entry name" value="ABC TRANSPORTER ATP-BINDING PROTEIN"/>
    <property type="match status" value="1"/>
</dbReference>
<organism evidence="7 8">
    <name type="scientific">Kordia antarctica</name>
    <dbReference type="NCBI Taxonomy" id="1218801"/>
    <lineage>
        <taxon>Bacteria</taxon>
        <taxon>Pseudomonadati</taxon>
        <taxon>Bacteroidota</taxon>
        <taxon>Flavobacteriia</taxon>
        <taxon>Flavobacteriales</taxon>
        <taxon>Flavobacteriaceae</taxon>
        <taxon>Kordia</taxon>
    </lineage>
</organism>
<reference evidence="7 8" key="1">
    <citation type="journal article" date="2013" name="Int. J. Syst. Evol. Microbiol.">
        <title>Kordia antarctica sp. nov., isolated from Antarctic seawater.</title>
        <authorList>
            <person name="Baek K."/>
            <person name="Choi A."/>
            <person name="Kang I."/>
            <person name="Lee K."/>
            <person name="Cho J.C."/>
        </authorList>
    </citation>
    <scope>NUCLEOTIDE SEQUENCE [LARGE SCALE GENOMIC DNA]</scope>
    <source>
        <strain evidence="7 8">IMCC3317</strain>
    </source>
</reference>
<sequence>MYNTEKINIPFISDTEIEADFPNSYDLIFELSNFLLPNSVLIYETILLGSAISYRKENGITPAQSKEYLEMSLDLLAKIQHELKETQNLDDWNKVHNLRNHFLQKFNRKVILEISNITKSYPRSNFSLNDISIKVYSGEIIGIIGKNGNGKTTLLKIIGSIIQTDSGTVEYPGISYNYKNKFSTIKKSIAYIPQKIKDWGNLDTLKTQLHFIAAIKGIIGKENTRVVNHFIERLNLDKYKDLYWREISGGIQLRFEIAKALIWMPHLIILDEPLANLDVKAQTKLLSDLRNITNSVSNPTAILISSQNLYELEKISDKVIFLKDGNVLHNGPVDNIGVNNKFNCYQIDSALSLNKLKFILNNDMIKNVEADGEYYLIYTSKDCKKEQMLRLLVDSQIPINYFRDITNSTRILFESKKA</sequence>
<evidence type="ECO:0000256" key="5">
    <source>
        <dbReference type="ARBA" id="ARBA00022840"/>
    </source>
</evidence>
<keyword evidence="8" id="KW-1185">Reference proteome</keyword>
<dbReference type="PROSITE" id="PS50893">
    <property type="entry name" value="ABC_TRANSPORTER_2"/>
    <property type="match status" value="1"/>
</dbReference>
<dbReference type="InterPro" id="IPR003593">
    <property type="entry name" value="AAA+_ATPase"/>
</dbReference>
<keyword evidence="7" id="KW-0378">Hydrolase</keyword>
<dbReference type="SMART" id="SM00382">
    <property type="entry name" value="AAA"/>
    <property type="match status" value="1"/>
</dbReference>
<keyword evidence="5 7" id="KW-0067">ATP-binding</keyword>
<dbReference type="InterPro" id="IPR027417">
    <property type="entry name" value="P-loop_NTPase"/>
</dbReference>
<dbReference type="OrthoDB" id="963173at2"/>
<protein>
    <submittedName>
        <fullName evidence="7">Lipopolysaccharide export system ATP-binding protein LptB</fullName>
        <ecNumber evidence="7">3.6.3.-</ecNumber>
    </submittedName>
</protein>
<dbReference type="InterPro" id="IPR050763">
    <property type="entry name" value="ABC_transporter_ATP-binding"/>
</dbReference>
<evidence type="ECO:0000256" key="1">
    <source>
        <dbReference type="ARBA" id="ARBA00005417"/>
    </source>
</evidence>
<name>A0A7L4ZEZ6_9FLAO</name>
<keyword evidence="2" id="KW-0813">Transport</keyword>
<evidence type="ECO:0000259" key="6">
    <source>
        <dbReference type="PROSITE" id="PS50893"/>
    </source>
</evidence>
<dbReference type="SUPFAM" id="SSF52540">
    <property type="entry name" value="P-loop containing nucleoside triphosphate hydrolases"/>
    <property type="match status" value="1"/>
</dbReference>
<evidence type="ECO:0000256" key="3">
    <source>
        <dbReference type="ARBA" id="ARBA00022458"/>
    </source>
</evidence>
<dbReference type="InterPro" id="IPR003439">
    <property type="entry name" value="ABC_transporter-like_ATP-bd"/>
</dbReference>
<dbReference type="Proteomes" id="UP000464657">
    <property type="component" value="Chromosome"/>
</dbReference>
<dbReference type="AlphaFoldDB" id="A0A7L4ZEZ6"/>
<comment type="similarity">
    <text evidence="1">Belongs to the ABC transporter superfamily.</text>
</comment>
<dbReference type="EC" id="3.6.3.-" evidence="7"/>
<dbReference type="Pfam" id="PF00005">
    <property type="entry name" value="ABC_tran"/>
    <property type="match status" value="1"/>
</dbReference>
<dbReference type="GO" id="GO:0016887">
    <property type="term" value="F:ATP hydrolysis activity"/>
    <property type="evidence" value="ECO:0007669"/>
    <property type="project" value="InterPro"/>
</dbReference>
<evidence type="ECO:0000313" key="8">
    <source>
        <dbReference type="Proteomes" id="UP000464657"/>
    </source>
</evidence>
<dbReference type="Gene3D" id="3.40.50.300">
    <property type="entry name" value="P-loop containing nucleotide triphosphate hydrolases"/>
    <property type="match status" value="1"/>
</dbReference>
<keyword evidence="3" id="KW-0536">Nodulation</keyword>
<dbReference type="RefSeq" id="WP_160127902.1">
    <property type="nucleotide sequence ID" value="NZ_CP019288.1"/>
</dbReference>
<dbReference type="EMBL" id="CP019288">
    <property type="protein sequence ID" value="QHI35137.1"/>
    <property type="molecule type" value="Genomic_DNA"/>
</dbReference>
<evidence type="ECO:0000256" key="2">
    <source>
        <dbReference type="ARBA" id="ARBA00022448"/>
    </source>
</evidence>
<feature type="domain" description="ABC transporter" evidence="6">
    <location>
        <begin position="112"/>
        <end position="349"/>
    </location>
</feature>
<dbReference type="KEGG" id="kan:IMCC3317_04830"/>
<proteinExistence type="inferred from homology"/>
<evidence type="ECO:0000256" key="4">
    <source>
        <dbReference type="ARBA" id="ARBA00022741"/>
    </source>
</evidence>
<evidence type="ECO:0000313" key="7">
    <source>
        <dbReference type="EMBL" id="QHI35137.1"/>
    </source>
</evidence>
<gene>
    <name evidence="7" type="primary">lptB_1</name>
    <name evidence="7" type="ORF">IMCC3317_04830</name>
</gene>
<dbReference type="CDD" id="cd03230">
    <property type="entry name" value="ABC_DR_subfamily_A"/>
    <property type="match status" value="1"/>
</dbReference>
<dbReference type="GO" id="GO:0005524">
    <property type="term" value="F:ATP binding"/>
    <property type="evidence" value="ECO:0007669"/>
    <property type="project" value="UniProtKB-KW"/>
</dbReference>